<feature type="chain" id="PRO_5017929616" description="Ig-like domain-containing protein" evidence="4">
    <location>
        <begin position="26"/>
        <end position="230"/>
    </location>
</feature>
<dbReference type="Ensembl" id="ENSACLT00000027327.2">
    <property type="protein sequence ID" value="ENSACLP00000026697.1"/>
    <property type="gene ID" value="ENSACLG00000018167.2"/>
</dbReference>
<name>A0A3P8QC34_ASTCA</name>
<dbReference type="PANTHER" id="PTHR24100:SF151">
    <property type="entry name" value="ICOS LIGAND"/>
    <property type="match status" value="1"/>
</dbReference>
<dbReference type="PROSITE" id="PS50835">
    <property type="entry name" value="IG_LIKE"/>
    <property type="match status" value="1"/>
</dbReference>
<dbReference type="GO" id="GO:0001817">
    <property type="term" value="P:regulation of cytokine production"/>
    <property type="evidence" value="ECO:0007669"/>
    <property type="project" value="TreeGrafter"/>
</dbReference>
<dbReference type="GeneTree" id="ENSGT00940000177698"/>
<dbReference type="Pfam" id="PF07686">
    <property type="entry name" value="V-set"/>
    <property type="match status" value="1"/>
</dbReference>
<protein>
    <recommendedName>
        <fullName evidence="5">Ig-like domain-containing protein</fullName>
    </recommendedName>
</protein>
<dbReference type="GO" id="GO:0005102">
    <property type="term" value="F:signaling receptor binding"/>
    <property type="evidence" value="ECO:0007669"/>
    <property type="project" value="TreeGrafter"/>
</dbReference>
<dbReference type="AlphaFoldDB" id="A0A3P8QC34"/>
<dbReference type="PANTHER" id="PTHR24100">
    <property type="entry name" value="BUTYROPHILIN"/>
    <property type="match status" value="1"/>
</dbReference>
<dbReference type="InterPro" id="IPR003599">
    <property type="entry name" value="Ig_sub"/>
</dbReference>
<dbReference type="Proteomes" id="UP000265100">
    <property type="component" value="Unplaced"/>
</dbReference>
<evidence type="ECO:0000256" key="4">
    <source>
        <dbReference type="SAM" id="SignalP"/>
    </source>
</evidence>
<keyword evidence="3" id="KW-0393">Immunoglobulin domain</keyword>
<keyword evidence="4" id="KW-0732">Signal</keyword>
<evidence type="ECO:0000256" key="1">
    <source>
        <dbReference type="ARBA" id="ARBA00004370"/>
    </source>
</evidence>
<accession>A0A3P8QC34</accession>
<keyword evidence="7" id="KW-1185">Reference proteome</keyword>
<dbReference type="InterPro" id="IPR007110">
    <property type="entry name" value="Ig-like_dom"/>
</dbReference>
<reference evidence="6" key="1">
    <citation type="submission" date="2025-08" db="UniProtKB">
        <authorList>
            <consortium name="Ensembl"/>
        </authorList>
    </citation>
    <scope>IDENTIFICATION</scope>
</reference>
<feature type="domain" description="Ig-like" evidence="5">
    <location>
        <begin position="40"/>
        <end position="124"/>
    </location>
</feature>
<dbReference type="SUPFAM" id="SSF48726">
    <property type="entry name" value="Immunoglobulin"/>
    <property type="match status" value="1"/>
</dbReference>
<dbReference type="InterPro" id="IPR013106">
    <property type="entry name" value="Ig_V-set"/>
</dbReference>
<comment type="subcellular location">
    <subcellularLocation>
        <location evidence="1">Membrane</location>
    </subcellularLocation>
</comment>
<evidence type="ECO:0000256" key="3">
    <source>
        <dbReference type="ARBA" id="ARBA00023319"/>
    </source>
</evidence>
<dbReference type="InterPro" id="IPR036179">
    <property type="entry name" value="Ig-like_dom_sf"/>
</dbReference>
<dbReference type="OMA" id="HVFMEET"/>
<proteinExistence type="predicted"/>
<dbReference type="SMART" id="SM00409">
    <property type="entry name" value="IG"/>
    <property type="match status" value="1"/>
</dbReference>
<dbReference type="InterPro" id="IPR013783">
    <property type="entry name" value="Ig-like_fold"/>
</dbReference>
<dbReference type="Gene3D" id="2.60.40.10">
    <property type="entry name" value="Immunoglobulins"/>
    <property type="match status" value="1"/>
</dbReference>
<evidence type="ECO:0000259" key="5">
    <source>
        <dbReference type="PROSITE" id="PS50835"/>
    </source>
</evidence>
<evidence type="ECO:0000313" key="7">
    <source>
        <dbReference type="Proteomes" id="UP000265100"/>
    </source>
</evidence>
<evidence type="ECO:0000256" key="2">
    <source>
        <dbReference type="ARBA" id="ARBA00023136"/>
    </source>
</evidence>
<dbReference type="SMART" id="SM00406">
    <property type="entry name" value="IGv"/>
    <property type="match status" value="1"/>
</dbReference>
<dbReference type="GO" id="GO:0009897">
    <property type="term" value="C:external side of plasma membrane"/>
    <property type="evidence" value="ECO:0007669"/>
    <property type="project" value="TreeGrafter"/>
</dbReference>
<organism evidence="6 7">
    <name type="scientific">Astatotilapia calliptera</name>
    <name type="common">Eastern happy</name>
    <name type="synonym">Chromis callipterus</name>
    <dbReference type="NCBI Taxonomy" id="8154"/>
    <lineage>
        <taxon>Eukaryota</taxon>
        <taxon>Metazoa</taxon>
        <taxon>Chordata</taxon>
        <taxon>Craniata</taxon>
        <taxon>Vertebrata</taxon>
        <taxon>Euteleostomi</taxon>
        <taxon>Actinopterygii</taxon>
        <taxon>Neopterygii</taxon>
        <taxon>Teleostei</taxon>
        <taxon>Neoteleostei</taxon>
        <taxon>Acanthomorphata</taxon>
        <taxon>Ovalentaria</taxon>
        <taxon>Cichlomorphae</taxon>
        <taxon>Cichliformes</taxon>
        <taxon>Cichlidae</taxon>
        <taxon>African cichlids</taxon>
        <taxon>Pseudocrenilabrinae</taxon>
        <taxon>Haplochromini</taxon>
        <taxon>Astatotilapia</taxon>
    </lineage>
</organism>
<dbReference type="GO" id="GO:0050852">
    <property type="term" value="P:T cell receptor signaling pathway"/>
    <property type="evidence" value="ECO:0007669"/>
    <property type="project" value="TreeGrafter"/>
</dbReference>
<reference evidence="6" key="2">
    <citation type="submission" date="2025-09" db="UniProtKB">
        <authorList>
            <consortium name="Ensembl"/>
        </authorList>
    </citation>
    <scope>IDENTIFICATION</scope>
</reference>
<dbReference type="InterPro" id="IPR050504">
    <property type="entry name" value="IgSF_BTN/MOG"/>
</dbReference>
<keyword evidence="2" id="KW-0472">Membrane</keyword>
<feature type="signal peptide" evidence="4">
    <location>
        <begin position="1"/>
        <end position="25"/>
    </location>
</feature>
<dbReference type="STRING" id="8154.ENSACLP00000026697"/>
<sequence length="230" mass="25695">MATLRITSLFWGVLCVCVLACTAEGELSGSSHTRDKKVPAESGNNVTLTCRAPNNKFIVVNWSRADLGEEYVLLYRDEHFDTTKQHPSFKKRVALQDRHMKDGDVSLILDNATTADAGTYECRVFMEETRSWESICTSHLFLLEDQPGGLRGDGVRRGRAGLIASALTNRSRKYSAEPNFKQLLLNPASVRMNCSLSNTSFMLETSAGLFSDSVQLIICHCRLIIQMFLH</sequence>
<evidence type="ECO:0000313" key="6">
    <source>
        <dbReference type="Ensembl" id="ENSACLP00000026697.1"/>
    </source>
</evidence>